<evidence type="ECO:0000313" key="1">
    <source>
        <dbReference type="EMBL" id="CAK7345572.1"/>
    </source>
</evidence>
<sequence length="125" mass="14337">MVSVLLRKECLQTIPRPPLPEYWQCQSFMYFGESGGRLHFIGFAAGNQNPDDLNLAIISSDMFNDKTIVVYSMEKGCSKCFVKYCLHMNAIVMAYPEMIVAPTVLSVRRDYCPLVRGTMRPCHFW</sequence>
<gene>
    <name evidence="1" type="ORF">DCAF_LOCUS18302</name>
</gene>
<name>A0AAV1S411_9ROSI</name>
<dbReference type="EMBL" id="CAWUPB010001168">
    <property type="protein sequence ID" value="CAK7345572.1"/>
    <property type="molecule type" value="Genomic_DNA"/>
</dbReference>
<comment type="caution">
    <text evidence="1">The sequence shown here is derived from an EMBL/GenBank/DDBJ whole genome shotgun (WGS) entry which is preliminary data.</text>
</comment>
<accession>A0AAV1S411</accession>
<protein>
    <submittedName>
        <fullName evidence="1">Uncharacterized protein</fullName>
    </submittedName>
</protein>
<dbReference type="AlphaFoldDB" id="A0AAV1S411"/>
<evidence type="ECO:0000313" key="2">
    <source>
        <dbReference type="Proteomes" id="UP001314170"/>
    </source>
</evidence>
<reference evidence="1 2" key="1">
    <citation type="submission" date="2024-01" db="EMBL/GenBank/DDBJ databases">
        <authorList>
            <person name="Waweru B."/>
        </authorList>
    </citation>
    <scope>NUCLEOTIDE SEQUENCE [LARGE SCALE GENOMIC DNA]</scope>
</reference>
<organism evidence="1 2">
    <name type="scientific">Dovyalis caffra</name>
    <dbReference type="NCBI Taxonomy" id="77055"/>
    <lineage>
        <taxon>Eukaryota</taxon>
        <taxon>Viridiplantae</taxon>
        <taxon>Streptophyta</taxon>
        <taxon>Embryophyta</taxon>
        <taxon>Tracheophyta</taxon>
        <taxon>Spermatophyta</taxon>
        <taxon>Magnoliopsida</taxon>
        <taxon>eudicotyledons</taxon>
        <taxon>Gunneridae</taxon>
        <taxon>Pentapetalae</taxon>
        <taxon>rosids</taxon>
        <taxon>fabids</taxon>
        <taxon>Malpighiales</taxon>
        <taxon>Salicaceae</taxon>
        <taxon>Flacourtieae</taxon>
        <taxon>Dovyalis</taxon>
    </lineage>
</organism>
<proteinExistence type="predicted"/>
<keyword evidence="2" id="KW-1185">Reference proteome</keyword>
<dbReference type="Proteomes" id="UP001314170">
    <property type="component" value="Unassembled WGS sequence"/>
</dbReference>